<proteinExistence type="predicted"/>
<dbReference type="PANTHER" id="PTHR34923">
    <property type="entry name" value="SMALL INTEGRAL MEMBRANE PROTEIN 20"/>
    <property type="match status" value="1"/>
</dbReference>
<dbReference type="GO" id="GO:0005743">
    <property type="term" value="C:mitochondrial inner membrane"/>
    <property type="evidence" value="ECO:0007669"/>
    <property type="project" value="TreeGrafter"/>
</dbReference>
<protein>
    <recommendedName>
        <fullName evidence="3">Small integral membrane protein 20</fullName>
    </recommendedName>
</protein>
<accession>D2HQ30</accession>
<dbReference type="GO" id="GO:0033617">
    <property type="term" value="P:mitochondrial respiratory chain complex IV assembly"/>
    <property type="evidence" value="ECO:0007669"/>
    <property type="project" value="InterPro"/>
</dbReference>
<keyword evidence="1" id="KW-1133">Transmembrane helix</keyword>
<dbReference type="AlphaFoldDB" id="D2HQ30"/>
<dbReference type="InParanoid" id="D2HQ30"/>
<name>D2HQ30_AILME</name>
<gene>
    <name evidence="2" type="ORF">PANDA_013961</name>
</gene>
<reference evidence="2" key="1">
    <citation type="journal article" date="2010" name="Nature">
        <title>The sequence and de novo assembly of the giant panda genome.</title>
        <authorList>
            <person name="Li R."/>
            <person name="Fan W."/>
            <person name="Tian G."/>
            <person name="Zhu H."/>
            <person name="He L."/>
            <person name="Cai J."/>
            <person name="Huang Q."/>
            <person name="Cai Q."/>
            <person name="Li B."/>
            <person name="Bai Y."/>
            <person name="Zhang Z."/>
            <person name="Zhang Y."/>
            <person name="Wang W."/>
            <person name="Li J."/>
            <person name="Wei F."/>
            <person name="Li H."/>
            <person name="Jian M."/>
            <person name="Li J."/>
            <person name="Zhang Z."/>
            <person name="Nielsen R."/>
            <person name="Li D."/>
            <person name="Gu W."/>
            <person name="Yang Z."/>
            <person name="Xuan Z."/>
            <person name="Ryder O.A."/>
            <person name="Leung F.C."/>
            <person name="Zhou Y."/>
            <person name="Cao J."/>
            <person name="Sun X."/>
            <person name="Fu Y."/>
            <person name="Fang X."/>
            <person name="Guo X."/>
            <person name="Wang B."/>
            <person name="Hou R."/>
            <person name="Shen F."/>
            <person name="Mu B."/>
            <person name="Ni P."/>
            <person name="Lin R."/>
            <person name="Qian W."/>
            <person name="Wang G."/>
            <person name="Yu C."/>
            <person name="Nie W."/>
            <person name="Wang J."/>
            <person name="Wu Z."/>
            <person name="Liang H."/>
            <person name="Min J."/>
            <person name="Wu Q."/>
            <person name="Cheng S."/>
            <person name="Ruan J."/>
            <person name="Wang M."/>
            <person name="Shi Z."/>
            <person name="Wen M."/>
            <person name="Liu B."/>
            <person name="Ren X."/>
            <person name="Zheng H."/>
            <person name="Dong D."/>
            <person name="Cook K."/>
            <person name="Shan G."/>
            <person name="Zhang H."/>
            <person name="Kosiol C."/>
            <person name="Xie X."/>
            <person name="Lu Z."/>
            <person name="Zheng H."/>
            <person name="Li Y."/>
            <person name="Steiner C.C."/>
            <person name="Lam T.T."/>
            <person name="Lin S."/>
            <person name="Zhang Q."/>
            <person name="Li G."/>
            <person name="Tian J."/>
            <person name="Gong T."/>
            <person name="Liu H."/>
            <person name="Zhang D."/>
            <person name="Fang L."/>
            <person name="Ye C."/>
            <person name="Zhang J."/>
            <person name="Hu W."/>
            <person name="Xu A."/>
            <person name="Ren Y."/>
            <person name="Zhang G."/>
            <person name="Bruford M.W."/>
            <person name="Li Q."/>
            <person name="Ma L."/>
            <person name="Guo Y."/>
            <person name="An N."/>
            <person name="Hu Y."/>
            <person name="Zheng Y."/>
            <person name="Shi Y."/>
            <person name="Li Z."/>
            <person name="Liu Q."/>
            <person name="Chen Y."/>
            <person name="Zhao J."/>
            <person name="Qu N."/>
            <person name="Zhao S."/>
            <person name="Tian F."/>
            <person name="Wang X."/>
            <person name="Wang H."/>
            <person name="Xu L."/>
            <person name="Liu X."/>
            <person name="Vinar T."/>
            <person name="Wang Y."/>
            <person name="Lam T.W."/>
            <person name="Yiu S.M."/>
            <person name="Liu S."/>
            <person name="Zhang H."/>
            <person name="Li D."/>
            <person name="Huang Y."/>
            <person name="Wang X."/>
            <person name="Yang G."/>
            <person name="Jiang Z."/>
            <person name="Wang J."/>
            <person name="Qin N."/>
            <person name="Li L."/>
            <person name="Li J."/>
            <person name="Bolund L."/>
            <person name="Kristiansen K."/>
            <person name="Wong G.K."/>
            <person name="Olson M."/>
            <person name="Zhang X."/>
            <person name="Li S."/>
            <person name="Yang H."/>
            <person name="Wang J."/>
            <person name="Wang J."/>
        </authorList>
    </citation>
    <scope>NUCLEOTIDE SEQUENCE [LARGE SCALE GENOMIC DNA]</scope>
</reference>
<dbReference type="PANTHER" id="PTHR34923:SF1">
    <property type="entry name" value="SMALL INTEGRAL MEMBRANE PROTEIN 20"/>
    <property type="match status" value="1"/>
</dbReference>
<dbReference type="Pfam" id="PF15061">
    <property type="entry name" value="MITRAC7_Phoenixin"/>
    <property type="match status" value="1"/>
</dbReference>
<evidence type="ECO:0000256" key="1">
    <source>
        <dbReference type="SAM" id="Phobius"/>
    </source>
</evidence>
<dbReference type="InterPro" id="IPR027917">
    <property type="entry name" value="MITRAC7/Phoenixin"/>
</dbReference>
<sequence>MSRNLRTVLIFGSFISLIGAAFYPIYFRPLMRLEEYRLWADRGEGHSSWKRRARAPWVQPDSGEEAEVFLVLGGVSASSGPLVPPSHWFALATVAVWSLLPLIQLGTGAHPVLDDPVRRQTGAVFLLCFSEKEQAINRAGIVQEDVQPPEIKELSVLLSCLDVYKRIVFVLSELSHQTVLPTLDKSRVDSQREQKSSCTSWAQREQTLEQLQGMSAPRQGPAIGMGQLDHAGCCSFHGQYMHLCT</sequence>
<keyword evidence="1" id="KW-0812">Transmembrane</keyword>
<organism evidence="2">
    <name type="scientific">Ailuropoda melanoleuca</name>
    <name type="common">Giant panda</name>
    <dbReference type="NCBI Taxonomy" id="9646"/>
    <lineage>
        <taxon>Eukaryota</taxon>
        <taxon>Metazoa</taxon>
        <taxon>Chordata</taxon>
        <taxon>Craniata</taxon>
        <taxon>Vertebrata</taxon>
        <taxon>Euteleostomi</taxon>
        <taxon>Mammalia</taxon>
        <taxon>Eutheria</taxon>
        <taxon>Laurasiatheria</taxon>
        <taxon>Carnivora</taxon>
        <taxon>Caniformia</taxon>
        <taxon>Ursidae</taxon>
        <taxon>Ailuropoda</taxon>
    </lineage>
</organism>
<keyword evidence="1" id="KW-0472">Membrane</keyword>
<evidence type="ECO:0008006" key="3">
    <source>
        <dbReference type="Google" id="ProtNLM"/>
    </source>
</evidence>
<feature type="transmembrane region" description="Helical" evidence="1">
    <location>
        <begin position="7"/>
        <end position="26"/>
    </location>
</feature>
<evidence type="ECO:0000313" key="2">
    <source>
        <dbReference type="EMBL" id="EFB27967.1"/>
    </source>
</evidence>
<dbReference type="EMBL" id="GL193159">
    <property type="protein sequence ID" value="EFB27967.1"/>
    <property type="molecule type" value="Genomic_DNA"/>
</dbReference>